<dbReference type="EMBL" id="GBRH01236260">
    <property type="protein sequence ID" value="JAD61635.1"/>
    <property type="molecule type" value="Transcribed_RNA"/>
</dbReference>
<dbReference type="AlphaFoldDB" id="A0A0A9BKC0"/>
<reference evidence="1" key="1">
    <citation type="submission" date="2014-09" db="EMBL/GenBank/DDBJ databases">
        <authorList>
            <person name="Magalhaes I.L.F."/>
            <person name="Oliveira U."/>
            <person name="Santos F.R."/>
            <person name="Vidigal T.H.D.A."/>
            <person name="Brescovit A.D."/>
            <person name="Santos A.J."/>
        </authorList>
    </citation>
    <scope>NUCLEOTIDE SEQUENCE</scope>
    <source>
        <tissue evidence="1">Shoot tissue taken approximately 20 cm above the soil surface</tissue>
    </source>
</reference>
<reference evidence="1" key="2">
    <citation type="journal article" date="2015" name="Data Brief">
        <title>Shoot transcriptome of the giant reed, Arundo donax.</title>
        <authorList>
            <person name="Barrero R.A."/>
            <person name="Guerrero F.D."/>
            <person name="Moolhuijzen P."/>
            <person name="Goolsby J.A."/>
            <person name="Tidwell J."/>
            <person name="Bellgard S.E."/>
            <person name="Bellgard M.I."/>
        </authorList>
    </citation>
    <scope>NUCLEOTIDE SEQUENCE</scope>
    <source>
        <tissue evidence="1">Shoot tissue taken approximately 20 cm above the soil surface</tissue>
    </source>
</reference>
<protein>
    <submittedName>
        <fullName evidence="1">Uncharacterized protein</fullName>
    </submittedName>
</protein>
<name>A0A0A9BKC0_ARUDO</name>
<evidence type="ECO:0000313" key="1">
    <source>
        <dbReference type="EMBL" id="JAD61635.1"/>
    </source>
</evidence>
<organism evidence="1">
    <name type="scientific">Arundo donax</name>
    <name type="common">Giant reed</name>
    <name type="synonym">Donax arundinaceus</name>
    <dbReference type="NCBI Taxonomy" id="35708"/>
    <lineage>
        <taxon>Eukaryota</taxon>
        <taxon>Viridiplantae</taxon>
        <taxon>Streptophyta</taxon>
        <taxon>Embryophyta</taxon>
        <taxon>Tracheophyta</taxon>
        <taxon>Spermatophyta</taxon>
        <taxon>Magnoliopsida</taxon>
        <taxon>Liliopsida</taxon>
        <taxon>Poales</taxon>
        <taxon>Poaceae</taxon>
        <taxon>PACMAD clade</taxon>
        <taxon>Arundinoideae</taxon>
        <taxon>Arundineae</taxon>
        <taxon>Arundo</taxon>
    </lineage>
</organism>
<sequence length="50" mass="6112">MTDQISYRDTVLKLVITEKRDSFYSDYFNNMHNKLTPSTFTEKWFPFNLK</sequence>
<proteinExistence type="predicted"/>
<accession>A0A0A9BKC0</accession>